<dbReference type="Pfam" id="PF11776">
    <property type="entry name" value="RcnB"/>
    <property type="match status" value="1"/>
</dbReference>
<organism evidence="3 4">
    <name type="scientific">Phenylobacterium glaciei</name>
    <dbReference type="NCBI Taxonomy" id="2803784"/>
    <lineage>
        <taxon>Bacteria</taxon>
        <taxon>Pseudomonadati</taxon>
        <taxon>Pseudomonadota</taxon>
        <taxon>Alphaproteobacteria</taxon>
        <taxon>Caulobacterales</taxon>
        <taxon>Caulobacteraceae</taxon>
        <taxon>Phenylobacterium</taxon>
    </lineage>
</organism>
<reference evidence="3" key="1">
    <citation type="submission" date="2021-04" db="EMBL/GenBank/DDBJ databases">
        <title>Draft genome assembly of strain Phenylobacterium sp. 20VBR1 using MiniION and Illumina platforms.</title>
        <authorList>
            <person name="Thomas F.A."/>
            <person name="Krishnan K.P."/>
            <person name="Sinha R.K."/>
        </authorList>
    </citation>
    <scope>NUCLEOTIDE SEQUENCE</scope>
    <source>
        <strain evidence="3">20VBR1</strain>
    </source>
</reference>
<dbReference type="EMBL" id="JAGSGD010000001">
    <property type="protein sequence ID" value="MBR7620764.1"/>
    <property type="molecule type" value="Genomic_DNA"/>
</dbReference>
<feature type="chain" id="PRO_5037091173" evidence="2">
    <location>
        <begin position="24"/>
        <end position="274"/>
    </location>
</feature>
<proteinExistence type="predicted"/>
<keyword evidence="2" id="KW-0732">Signal</keyword>
<name>A0A941HWD3_9CAUL</name>
<feature type="region of interest" description="Disordered" evidence="1">
    <location>
        <begin position="22"/>
        <end position="186"/>
    </location>
</feature>
<dbReference type="AlphaFoldDB" id="A0A941HWD3"/>
<dbReference type="Proteomes" id="UP000622580">
    <property type="component" value="Unassembled WGS sequence"/>
</dbReference>
<dbReference type="Gene3D" id="3.10.450.160">
    <property type="entry name" value="inner membrane protein cigr"/>
    <property type="match status" value="1"/>
</dbReference>
<dbReference type="InterPro" id="IPR024572">
    <property type="entry name" value="RcnB"/>
</dbReference>
<protein>
    <submittedName>
        <fullName evidence="3">RcnB family protein</fullName>
    </submittedName>
</protein>
<evidence type="ECO:0000256" key="1">
    <source>
        <dbReference type="SAM" id="MobiDB-lite"/>
    </source>
</evidence>
<comment type="caution">
    <text evidence="3">The sequence shown here is derived from an EMBL/GenBank/DDBJ whole genome shotgun (WGS) entry which is preliminary data.</text>
</comment>
<feature type="compositionally biased region" description="Low complexity" evidence="1">
    <location>
        <begin position="127"/>
        <end position="168"/>
    </location>
</feature>
<dbReference type="RefSeq" id="WP_215341488.1">
    <property type="nucleotide sequence ID" value="NZ_JAGSGD010000001.1"/>
</dbReference>
<accession>A0A941HWD3</accession>
<sequence length="274" mass="31360">MKTVIKGALALVLLASTAGAALAQDDGGEHRRANSDDGGYNPAMRASSRNVPPSLRERAPEAQTPQQAPQPQPQDSQGGRRNDPNWQSRQPAQPGQPPSQPRWNNGQGQDNDHGQRHDDRHDRNDRNQGWTNGWNGSNGWNNNGSNGWNNNGSNGWNNNGSNGWNNNGRDWRSDRNQQHRPRFDRRYYGQNYSSQQRYRGYAYRPPSGFYIRSWGYGDQLPRSWWSNQYRLNDWWSYGLPIPPIGIEYVRVGEDVLLVDMFSGRVVQVIRDVFW</sequence>
<evidence type="ECO:0000313" key="4">
    <source>
        <dbReference type="Proteomes" id="UP000622580"/>
    </source>
</evidence>
<evidence type="ECO:0000256" key="2">
    <source>
        <dbReference type="SAM" id="SignalP"/>
    </source>
</evidence>
<keyword evidence="4" id="KW-1185">Reference proteome</keyword>
<evidence type="ECO:0000313" key="3">
    <source>
        <dbReference type="EMBL" id="MBR7620764.1"/>
    </source>
</evidence>
<feature type="compositionally biased region" description="Basic and acidic residues" evidence="1">
    <location>
        <begin position="110"/>
        <end position="126"/>
    </location>
</feature>
<feature type="signal peptide" evidence="2">
    <location>
        <begin position="1"/>
        <end position="23"/>
    </location>
</feature>
<gene>
    <name evidence="3" type="ORF">JKL49_15325</name>
</gene>